<evidence type="ECO:0000256" key="8">
    <source>
        <dbReference type="ARBA" id="ARBA00022989"/>
    </source>
</evidence>
<dbReference type="PANTHER" id="PTHR35775:SF2">
    <property type="entry name" value="PHOTOSYSTEM I REACTION CENTER SUBUNIT VIII"/>
    <property type="match status" value="1"/>
</dbReference>
<comment type="subcellular location">
    <subcellularLocation>
        <location evidence="2">Plastid</location>
        <location evidence="2">Chloroplast thylakoid membrane</location>
        <topology evidence="2">Single-pass membrane protein</topology>
    </subcellularLocation>
</comment>
<evidence type="ECO:0000256" key="10">
    <source>
        <dbReference type="ARBA" id="ARBA00023136"/>
    </source>
</evidence>
<evidence type="ECO:0000256" key="6">
    <source>
        <dbReference type="ARBA" id="ARBA00022692"/>
    </source>
</evidence>
<protein>
    <recommendedName>
        <fullName evidence="4">Photosystem I reaction center subunit VIII</fullName>
    </recommendedName>
</protein>
<dbReference type="InterPro" id="IPR036357">
    <property type="entry name" value="PSI_PsaI_sf"/>
</dbReference>
<keyword evidence="8 11" id="KW-1133">Transmembrane helix</keyword>
<comment type="caution">
    <text evidence="12">The sequence shown here is derived from an EMBL/GenBank/DDBJ whole genome shotgun (WGS) entry which is preliminary data.</text>
</comment>
<dbReference type="AlphaFoldDB" id="A0A8J4C250"/>
<evidence type="ECO:0000313" key="12">
    <source>
        <dbReference type="EMBL" id="GIL72650.1"/>
    </source>
</evidence>
<dbReference type="HAMAP" id="MF_00431">
    <property type="entry name" value="PSI_PsaI"/>
    <property type="match status" value="1"/>
</dbReference>
<dbReference type="EMBL" id="BNCP01000004">
    <property type="protein sequence ID" value="GIL72650.1"/>
    <property type="molecule type" value="Genomic_DNA"/>
</dbReference>
<organism evidence="12 14">
    <name type="scientific">Volvox reticuliferus</name>
    <dbReference type="NCBI Taxonomy" id="1737510"/>
    <lineage>
        <taxon>Eukaryota</taxon>
        <taxon>Viridiplantae</taxon>
        <taxon>Chlorophyta</taxon>
        <taxon>core chlorophytes</taxon>
        <taxon>Chlorophyceae</taxon>
        <taxon>CS clade</taxon>
        <taxon>Chlamydomonadales</taxon>
        <taxon>Volvocaceae</taxon>
        <taxon>Volvox</taxon>
    </lineage>
</organism>
<dbReference type="GO" id="GO:0015979">
    <property type="term" value="P:photosynthesis"/>
    <property type="evidence" value="ECO:0007669"/>
    <property type="project" value="UniProtKB-KW"/>
</dbReference>
<reference evidence="12" key="1">
    <citation type="journal article" date="2021" name="Proc. Natl. Acad. Sci. U.S.A.">
        <title>Three genomes in the algal genus Volvox reveal the fate of a haploid sex-determining region after a transition to homothallism.</title>
        <authorList>
            <person name="Yamamoto K."/>
            <person name="Hamaji T."/>
            <person name="Kawai-Toyooka H."/>
            <person name="Matsuzaki R."/>
            <person name="Takahashi F."/>
            <person name="Nishimura Y."/>
            <person name="Kawachi M."/>
            <person name="Noguchi H."/>
            <person name="Minakuchi Y."/>
            <person name="Umen J.G."/>
            <person name="Toyoda A."/>
            <person name="Nozaki H."/>
        </authorList>
    </citation>
    <scope>NUCLEOTIDE SEQUENCE</scope>
    <source>
        <strain evidence="13">NIES-3785</strain>
        <strain evidence="12">NIES-3786</strain>
    </source>
</reference>
<sequence length="127" mass="13076">ICRLGELLNTFKPRNPTTASKMALRATLAKPAVRPQVARASVKPVAALKPAHAKLALAGVASLAMLASTNSAEASQVIATVASAAQGYPFVPPAWAPSLFVPLTGLVLPAIAMATLFVYIEKEAPSS</sequence>
<evidence type="ECO:0000256" key="7">
    <source>
        <dbReference type="ARBA" id="ARBA00022836"/>
    </source>
</evidence>
<keyword evidence="10 11" id="KW-0472">Membrane</keyword>
<dbReference type="SUPFAM" id="SSF81540">
    <property type="entry name" value="Subunit VIII of photosystem I reaction centre, PsaI"/>
    <property type="match status" value="1"/>
</dbReference>
<accession>A0A8J4C250</accession>
<keyword evidence="7" id="KW-0603">Photosystem I</keyword>
<dbReference type="EMBL" id="BNCQ01000006">
    <property type="protein sequence ID" value="GIL99129.1"/>
    <property type="molecule type" value="Genomic_DNA"/>
</dbReference>
<dbReference type="Proteomes" id="UP000722791">
    <property type="component" value="Unassembled WGS sequence"/>
</dbReference>
<evidence type="ECO:0000256" key="9">
    <source>
        <dbReference type="ARBA" id="ARBA00023078"/>
    </source>
</evidence>
<keyword evidence="9" id="KW-0793">Thylakoid</keyword>
<dbReference type="Pfam" id="PF00796">
    <property type="entry name" value="PSI_8"/>
    <property type="match status" value="1"/>
</dbReference>
<gene>
    <name evidence="12" type="ORF">Vretifemale_2983</name>
    <name evidence="13" type="ORF">Vretimale_4390</name>
</gene>
<evidence type="ECO:0000256" key="5">
    <source>
        <dbReference type="ARBA" id="ARBA00022531"/>
    </source>
</evidence>
<dbReference type="GO" id="GO:0009522">
    <property type="term" value="C:photosystem I"/>
    <property type="evidence" value="ECO:0007669"/>
    <property type="project" value="UniProtKB-KW"/>
</dbReference>
<evidence type="ECO:0000313" key="13">
    <source>
        <dbReference type="EMBL" id="GIL99129.1"/>
    </source>
</evidence>
<comment type="similarity">
    <text evidence="3">Belongs to the PsaI family.</text>
</comment>
<dbReference type="OrthoDB" id="543158at2759"/>
<keyword evidence="5" id="KW-0602">Photosynthesis</keyword>
<name>A0A8J4C250_9CHLO</name>
<dbReference type="GO" id="GO:0009535">
    <property type="term" value="C:chloroplast thylakoid membrane"/>
    <property type="evidence" value="ECO:0007669"/>
    <property type="project" value="UniProtKB-SubCell"/>
</dbReference>
<evidence type="ECO:0000256" key="11">
    <source>
        <dbReference type="SAM" id="Phobius"/>
    </source>
</evidence>
<evidence type="ECO:0000256" key="2">
    <source>
        <dbReference type="ARBA" id="ARBA00004581"/>
    </source>
</evidence>
<evidence type="ECO:0000313" key="14">
    <source>
        <dbReference type="Proteomes" id="UP000747110"/>
    </source>
</evidence>
<dbReference type="Proteomes" id="UP000747110">
    <property type="component" value="Unassembled WGS sequence"/>
</dbReference>
<keyword evidence="6 11" id="KW-0812">Transmembrane</keyword>
<evidence type="ECO:0000256" key="4">
    <source>
        <dbReference type="ARBA" id="ARBA00019929"/>
    </source>
</evidence>
<feature type="non-terminal residue" evidence="12">
    <location>
        <position position="127"/>
    </location>
</feature>
<comment type="function">
    <text evidence="1">May help in the organization of the PsaL subunit.</text>
</comment>
<proteinExistence type="inferred from homology"/>
<dbReference type="PANTHER" id="PTHR35775">
    <property type="match status" value="1"/>
</dbReference>
<feature type="transmembrane region" description="Helical" evidence="11">
    <location>
        <begin position="99"/>
        <end position="120"/>
    </location>
</feature>
<evidence type="ECO:0000256" key="3">
    <source>
        <dbReference type="ARBA" id="ARBA00005252"/>
    </source>
</evidence>
<keyword evidence="14" id="KW-1185">Reference proteome</keyword>
<dbReference type="NCBIfam" id="TIGR03052">
    <property type="entry name" value="PS_I_psaI"/>
    <property type="match status" value="1"/>
</dbReference>
<dbReference type="InterPro" id="IPR001302">
    <property type="entry name" value="PSI_PsaI"/>
</dbReference>
<evidence type="ECO:0000256" key="1">
    <source>
        <dbReference type="ARBA" id="ARBA00003541"/>
    </source>
</evidence>